<dbReference type="AlphaFoldDB" id="A0A485K8X9"/>
<evidence type="ECO:0000256" key="1">
    <source>
        <dbReference type="SAM" id="MobiDB-lite"/>
    </source>
</evidence>
<dbReference type="EMBL" id="CAADRA010000461">
    <property type="protein sequence ID" value="VFT80222.1"/>
    <property type="molecule type" value="Genomic_DNA"/>
</dbReference>
<reference evidence="2" key="2">
    <citation type="submission" date="2019-06" db="EMBL/GenBank/DDBJ databases">
        <title>Genomics analysis of Aphanomyces spp. identifies a new class of oomycete effector associated with host adaptation.</title>
        <authorList>
            <person name="Gaulin E."/>
        </authorList>
    </citation>
    <scope>NUCLEOTIDE SEQUENCE</scope>
    <source>
        <strain evidence="2">CBS 578.67</strain>
    </source>
</reference>
<accession>A0A485K8X9</accession>
<evidence type="ECO:0000313" key="2">
    <source>
        <dbReference type="EMBL" id="KAF0716071.1"/>
    </source>
</evidence>
<dbReference type="OrthoDB" id="79393at2759"/>
<gene>
    <name evidence="3" type="primary">Aste57867_3042</name>
    <name evidence="2" type="ORF">As57867_003033</name>
    <name evidence="3" type="ORF">ASTE57867_3042</name>
</gene>
<feature type="compositionally biased region" description="Basic residues" evidence="1">
    <location>
        <begin position="29"/>
        <end position="38"/>
    </location>
</feature>
<evidence type="ECO:0000313" key="3">
    <source>
        <dbReference type="EMBL" id="VFT80222.1"/>
    </source>
</evidence>
<feature type="region of interest" description="Disordered" evidence="1">
    <location>
        <begin position="1"/>
        <end position="39"/>
    </location>
</feature>
<dbReference type="EMBL" id="VJMH01000461">
    <property type="protein sequence ID" value="KAF0716071.1"/>
    <property type="molecule type" value="Genomic_DNA"/>
</dbReference>
<protein>
    <submittedName>
        <fullName evidence="3">Aste57867_3042 protein</fullName>
    </submittedName>
</protein>
<proteinExistence type="predicted"/>
<dbReference type="Proteomes" id="UP000332933">
    <property type="component" value="Unassembled WGS sequence"/>
</dbReference>
<organism evidence="3 4">
    <name type="scientific">Aphanomyces stellatus</name>
    <dbReference type="NCBI Taxonomy" id="120398"/>
    <lineage>
        <taxon>Eukaryota</taxon>
        <taxon>Sar</taxon>
        <taxon>Stramenopiles</taxon>
        <taxon>Oomycota</taxon>
        <taxon>Saprolegniomycetes</taxon>
        <taxon>Saprolegniales</taxon>
        <taxon>Verrucalvaceae</taxon>
        <taxon>Aphanomyces</taxon>
    </lineage>
</organism>
<feature type="compositionally biased region" description="Low complexity" evidence="1">
    <location>
        <begin position="1"/>
        <end position="20"/>
    </location>
</feature>
<name>A0A485K8X9_9STRA</name>
<reference evidence="3 4" key="1">
    <citation type="submission" date="2019-03" db="EMBL/GenBank/DDBJ databases">
        <authorList>
            <person name="Gaulin E."/>
            <person name="Dumas B."/>
        </authorList>
    </citation>
    <scope>NUCLEOTIDE SEQUENCE [LARGE SCALE GENOMIC DNA]</scope>
    <source>
        <strain evidence="3">CBS 568.67</strain>
    </source>
</reference>
<keyword evidence="4" id="KW-1185">Reference proteome</keyword>
<sequence>MSSNAASSDASPPVDSPNVVQRRQYFREKQRKHRHRRRMDRDEIAALQTELAALELQQRTRTTPPSTSLMPLSWEIISSIFRQSSSVSLATQKELLAQVAANKATLAEIQQFLASCAHVPRVYSWGQLYRHATLPAVPDARRRAKEWLTLQMYHNMDRIWQQFPLVAADDTFQHADVQFDGPCINVVQHEQLLLPFPLPRVVSLLRHRLNSLWQFDPNELRMETASNTRYYSLHNNVAPDPSWNSLGAYFAEADRCVMVFRRVQGDEMHASTPATLRTAHALEWKELRRVSATQTSMRSFCVMSQRSVDDRFLSVDEIVRAHGWDELDDLVEPSEAAKRQSLRAMLLTKVADAESRMGERFLQVITTDAAPLWRP</sequence>
<evidence type="ECO:0000313" key="4">
    <source>
        <dbReference type="Proteomes" id="UP000332933"/>
    </source>
</evidence>